<sequence length="359" mass="38491">MTFSPSLKKKLLVVAAAAVVVALAWWGWTKFADSGPGEGFVSGNGRIEATEIDIATKLPGRIEDILVREGDFVAAGQPLARMQLETLEAQRDEAFAMREQAEHSVTAAQAQVALREADVVAAQALVGQRESELDAAQRRLKRSQTLSQEGAASIQELDDDRARVRGAQATLAASKAQTAAARAAVEAAKAQLVGARSSVSAATASINRIEADIRDSELRAPRDGRVQVRVAQPGEVLGAGGRVLNLIDLSDVYITFFLPETVAGRVALGTEVRIILDAAPEFVIPASVSFVASVAQFTPKTVETASERQKLMFRVRGQISQDLLREHLDQVKTGLPGVAWVKLDANAEWPENLSLRVPE</sequence>
<dbReference type="Gene3D" id="2.40.30.170">
    <property type="match status" value="1"/>
</dbReference>
<reference evidence="2 3" key="1">
    <citation type="submission" date="2014-11" db="EMBL/GenBank/DDBJ databases">
        <title>Genomics and ecophysiology of heterotrophic nitrogen fixing bacteria isolated from estuarine surface water.</title>
        <authorList>
            <person name="Bentzon-Tilia M."/>
            <person name="Severin I."/>
            <person name="Hansen L.H."/>
            <person name="Riemann L."/>
        </authorList>
    </citation>
    <scope>NUCLEOTIDE SEQUENCE [LARGE SCALE GENOMIC DNA]</scope>
    <source>
        <strain evidence="2 3">BAL361</strain>
    </source>
</reference>
<dbReference type="InterPro" id="IPR058624">
    <property type="entry name" value="MdtA-like_HH"/>
</dbReference>
<dbReference type="SUPFAM" id="SSF111369">
    <property type="entry name" value="HlyD-like secretion proteins"/>
    <property type="match status" value="2"/>
</dbReference>
<name>A0A0D7DZH8_STUST</name>
<gene>
    <name evidence="2" type="ORF">LO50_19625</name>
</gene>
<dbReference type="GO" id="GO:0005886">
    <property type="term" value="C:plasma membrane"/>
    <property type="evidence" value="ECO:0007669"/>
    <property type="project" value="TreeGrafter"/>
</dbReference>
<comment type="caution">
    <text evidence="2">The sequence shown here is derived from an EMBL/GenBank/DDBJ whole genome shotgun (WGS) entry which is preliminary data.</text>
</comment>
<dbReference type="Pfam" id="PF25876">
    <property type="entry name" value="HH_MFP_RND"/>
    <property type="match status" value="1"/>
</dbReference>
<accession>A0A0D7DZH8</accession>
<evidence type="ECO:0000259" key="1">
    <source>
        <dbReference type="Pfam" id="PF25876"/>
    </source>
</evidence>
<feature type="domain" description="Multidrug resistance protein MdtA-like alpha-helical hairpin" evidence="1">
    <location>
        <begin position="122"/>
        <end position="192"/>
    </location>
</feature>
<dbReference type="PANTHER" id="PTHR30438:SF2">
    <property type="entry name" value="MEMBRANE PROTEIN"/>
    <property type="match status" value="1"/>
</dbReference>
<evidence type="ECO:0000313" key="2">
    <source>
        <dbReference type="EMBL" id="KIZ33676.1"/>
    </source>
</evidence>
<evidence type="ECO:0000313" key="3">
    <source>
        <dbReference type="Proteomes" id="UP000032439"/>
    </source>
</evidence>
<proteinExistence type="predicted"/>
<dbReference type="AlphaFoldDB" id="A0A0D7DZH8"/>
<dbReference type="Proteomes" id="UP000032439">
    <property type="component" value="Unassembled WGS sequence"/>
</dbReference>
<dbReference type="EMBL" id="JXXD01000231">
    <property type="protein sequence ID" value="KIZ33676.1"/>
    <property type="molecule type" value="Genomic_DNA"/>
</dbReference>
<dbReference type="Gene3D" id="1.10.287.470">
    <property type="entry name" value="Helix hairpin bin"/>
    <property type="match status" value="2"/>
</dbReference>
<dbReference type="PRINTS" id="PR01490">
    <property type="entry name" value="RTXTOXIND"/>
</dbReference>
<dbReference type="PANTHER" id="PTHR30438">
    <property type="entry name" value="36 KDA ANTIGEN-RELATED"/>
    <property type="match status" value="1"/>
</dbReference>
<dbReference type="Gene3D" id="2.40.50.100">
    <property type="match status" value="1"/>
</dbReference>
<organism evidence="2 3">
    <name type="scientific">Stutzerimonas stutzeri</name>
    <name type="common">Pseudomonas stutzeri</name>
    <dbReference type="NCBI Taxonomy" id="316"/>
    <lineage>
        <taxon>Bacteria</taxon>
        <taxon>Pseudomonadati</taxon>
        <taxon>Pseudomonadota</taxon>
        <taxon>Gammaproteobacteria</taxon>
        <taxon>Pseudomonadales</taxon>
        <taxon>Pseudomonadaceae</taxon>
        <taxon>Stutzerimonas</taxon>
    </lineage>
</organism>
<dbReference type="GO" id="GO:0055085">
    <property type="term" value="P:transmembrane transport"/>
    <property type="evidence" value="ECO:0007669"/>
    <property type="project" value="InterPro"/>
</dbReference>
<dbReference type="RefSeq" id="WP_044316080.1">
    <property type="nucleotide sequence ID" value="NZ_JXXD01000231.1"/>
</dbReference>
<dbReference type="PATRIC" id="fig|316.110.peg.2212"/>
<protein>
    <submittedName>
        <fullName evidence="2">Hemolysin D</fullName>
    </submittedName>
</protein>